<dbReference type="Proteomes" id="UP001595791">
    <property type="component" value="Unassembled WGS sequence"/>
</dbReference>
<keyword evidence="6" id="KW-1185">Reference proteome</keyword>
<dbReference type="Gene3D" id="1.10.530.10">
    <property type="match status" value="1"/>
</dbReference>
<comment type="similarity">
    <text evidence="1">Belongs to the transglycosylase Slt family.</text>
</comment>
<sequence length="654" mass="74194">MNASFRILRFAILALGLDALVLAAPVDDIRAAREAFRQGNLHKLSELIERTDGGTLEPYPRYWLLSSQIDTMPTERIEEFLERYQGSYLADRLRGDWLRQLGRVGDWDRFEAEWPKLVGWEAGSDLHCYRLQLSQVRNERARFAEARALWFSPKPLPEPCGPVFEALFQQGLLTQDDAWGRVRLALQAGSADFALQLLPRLQRPDGLTARSVREVAAQPDRALARNDLSSRGGRELALYAISQAGRRNVESGRQLLERLAPRLPEADRRYAWSRVAWLAARKQHPEALLWYRRGLDEGLGVEEREWRIRAALRVGDWREVAQQIMALPADRRSDPAWRYWLGRTHKHAGETLEANRLFAELAGEHHFYGLLAREELGTYADASVGRYRPSSEEIQTTRQLPGVARALALYQIGWRLEAVREWNWAMRNLNDRQLLAAADLARQSEWYDRAIYAAERTRDIHDFGLRFLAPYREVTQHYARSLDLDEAWVYGLIRQESRFISVARSGVGAQGLMQLMPATAEWVAKRIGLRSFQAETVNEIGTNVQLGTYYLRHVFDTLSSQPVLATAAYNAGPGRARAWQGGRAIEGAVYVETIPFSETRDYVKKVMSNAIYYAQAFGRGSTSLKARLGVVPARGNAAVEVVIDNPSAAPSLEP</sequence>
<dbReference type="EMBL" id="JBHSBU010000001">
    <property type="protein sequence ID" value="MFC4160883.1"/>
    <property type="molecule type" value="Genomic_DNA"/>
</dbReference>
<reference evidence="6" key="1">
    <citation type="journal article" date="2019" name="Int. J. Syst. Evol. Microbiol.">
        <title>The Global Catalogue of Microorganisms (GCM) 10K type strain sequencing project: providing services to taxonomists for standard genome sequencing and annotation.</title>
        <authorList>
            <consortium name="The Broad Institute Genomics Platform"/>
            <consortium name="The Broad Institute Genome Sequencing Center for Infectious Disease"/>
            <person name="Wu L."/>
            <person name="Ma J."/>
        </authorList>
    </citation>
    <scope>NUCLEOTIDE SEQUENCE [LARGE SCALE GENOMIC DNA]</scope>
    <source>
        <strain evidence="6">LMG 29894</strain>
    </source>
</reference>
<dbReference type="RefSeq" id="WP_378166193.1">
    <property type="nucleotide sequence ID" value="NZ_JBHSBU010000001.1"/>
</dbReference>
<dbReference type="InterPro" id="IPR037061">
    <property type="entry name" value="Lytic_TGlycoase_superhlx_L_sf"/>
</dbReference>
<feature type="domain" description="Lytic transglycosylase superhelical linker" evidence="4">
    <location>
        <begin position="398"/>
        <end position="455"/>
    </location>
</feature>
<evidence type="ECO:0000259" key="4">
    <source>
        <dbReference type="Pfam" id="PF14718"/>
    </source>
</evidence>
<gene>
    <name evidence="5" type="ORF">ACFOW7_16205</name>
</gene>
<feature type="domain" description="Transglycosylase SLT" evidence="3">
    <location>
        <begin position="477"/>
        <end position="582"/>
    </location>
</feature>
<dbReference type="Gene3D" id="1.25.20.10">
    <property type="entry name" value="Bacterial muramidases"/>
    <property type="match status" value="1"/>
</dbReference>
<dbReference type="InterPro" id="IPR008939">
    <property type="entry name" value="Lytic_TGlycosylase_superhlx_U"/>
</dbReference>
<comment type="caution">
    <text evidence="5">The sequence shown here is derived from an EMBL/GenBank/DDBJ whole genome shotgun (WGS) entry which is preliminary data.</text>
</comment>
<dbReference type="InterPro" id="IPR008258">
    <property type="entry name" value="Transglycosylase_SLT_dom_1"/>
</dbReference>
<dbReference type="InterPro" id="IPR023346">
    <property type="entry name" value="Lysozyme-like_dom_sf"/>
</dbReference>
<dbReference type="SUPFAM" id="SSF53955">
    <property type="entry name" value="Lysozyme-like"/>
    <property type="match status" value="1"/>
</dbReference>
<accession>A0ABV8MUV2</accession>
<dbReference type="InterPro" id="IPR012289">
    <property type="entry name" value="Lytic_TGlycosylase_superhlx_L"/>
</dbReference>
<dbReference type="PANTHER" id="PTHR37423">
    <property type="entry name" value="SOLUBLE LYTIC MUREIN TRANSGLYCOSYLASE-RELATED"/>
    <property type="match status" value="1"/>
</dbReference>
<evidence type="ECO:0000259" key="3">
    <source>
        <dbReference type="Pfam" id="PF01464"/>
    </source>
</evidence>
<evidence type="ECO:0000256" key="1">
    <source>
        <dbReference type="ARBA" id="ARBA00007734"/>
    </source>
</evidence>
<protein>
    <submittedName>
        <fullName evidence="5">Transglycosylase SLT domain-containing protein</fullName>
    </submittedName>
</protein>
<dbReference type="SUPFAM" id="SSF48435">
    <property type="entry name" value="Bacterial muramidases"/>
    <property type="match status" value="1"/>
</dbReference>
<dbReference type="Pfam" id="PF14718">
    <property type="entry name" value="SLT_L"/>
    <property type="match status" value="1"/>
</dbReference>
<keyword evidence="2" id="KW-0732">Signal</keyword>
<evidence type="ECO:0000313" key="6">
    <source>
        <dbReference type="Proteomes" id="UP001595791"/>
    </source>
</evidence>
<evidence type="ECO:0000313" key="5">
    <source>
        <dbReference type="EMBL" id="MFC4160883.1"/>
    </source>
</evidence>
<dbReference type="PANTHER" id="PTHR37423:SF5">
    <property type="entry name" value="SOLUBLE LYTIC MUREIN TRANSGLYCOSYLASE"/>
    <property type="match status" value="1"/>
</dbReference>
<evidence type="ECO:0000256" key="2">
    <source>
        <dbReference type="ARBA" id="ARBA00022729"/>
    </source>
</evidence>
<name>A0ABV8MUV2_9NEIS</name>
<dbReference type="Pfam" id="PF01464">
    <property type="entry name" value="SLT"/>
    <property type="match status" value="1"/>
</dbReference>
<organism evidence="5 6">
    <name type="scientific">Chitinimonas lacunae</name>
    <dbReference type="NCBI Taxonomy" id="1963018"/>
    <lineage>
        <taxon>Bacteria</taxon>
        <taxon>Pseudomonadati</taxon>
        <taxon>Pseudomonadota</taxon>
        <taxon>Betaproteobacteria</taxon>
        <taxon>Neisseriales</taxon>
        <taxon>Chitinibacteraceae</taxon>
        <taxon>Chitinimonas</taxon>
    </lineage>
</organism>
<proteinExistence type="inferred from homology"/>
<dbReference type="Gene3D" id="1.10.1240.20">
    <property type="entry name" value="Lytic transglycosylase, superhelical linker domain"/>
    <property type="match status" value="1"/>
</dbReference>
<dbReference type="CDD" id="cd13401">
    <property type="entry name" value="Slt70-like"/>
    <property type="match status" value="1"/>
</dbReference>